<dbReference type="EMBL" id="QKWP01000322">
    <property type="protein sequence ID" value="RIB22161.1"/>
    <property type="molecule type" value="Genomic_DNA"/>
</dbReference>
<evidence type="ECO:0000313" key="2">
    <source>
        <dbReference type="EMBL" id="RIB22161.1"/>
    </source>
</evidence>
<feature type="transmembrane region" description="Helical" evidence="1">
    <location>
        <begin position="83"/>
        <end position="105"/>
    </location>
</feature>
<gene>
    <name evidence="2" type="ORF">C2G38_1024922</name>
</gene>
<keyword evidence="1" id="KW-0472">Membrane</keyword>
<feature type="transmembrane region" description="Helical" evidence="1">
    <location>
        <begin position="42"/>
        <end position="62"/>
    </location>
</feature>
<comment type="caution">
    <text evidence="2">The sequence shown here is derived from an EMBL/GenBank/DDBJ whole genome shotgun (WGS) entry which is preliminary data.</text>
</comment>
<protein>
    <submittedName>
        <fullName evidence="2">Uncharacterized protein</fullName>
    </submittedName>
</protein>
<reference evidence="2 3" key="1">
    <citation type="submission" date="2018-06" db="EMBL/GenBank/DDBJ databases">
        <title>Comparative genomics reveals the genomic features of Rhizophagus irregularis, R. cerebriforme, R. diaphanum and Gigaspora rosea, and their symbiotic lifestyle signature.</title>
        <authorList>
            <person name="Morin E."/>
            <person name="San Clemente H."/>
            <person name="Chen E.C.H."/>
            <person name="De La Providencia I."/>
            <person name="Hainaut M."/>
            <person name="Kuo A."/>
            <person name="Kohler A."/>
            <person name="Murat C."/>
            <person name="Tang N."/>
            <person name="Roy S."/>
            <person name="Loubradou J."/>
            <person name="Henrissat B."/>
            <person name="Grigoriev I.V."/>
            <person name="Corradi N."/>
            <person name="Roux C."/>
            <person name="Martin F.M."/>
        </authorList>
    </citation>
    <scope>NUCLEOTIDE SEQUENCE [LARGE SCALE GENOMIC DNA]</scope>
    <source>
        <strain evidence="2 3">DAOM 194757</strain>
    </source>
</reference>
<dbReference type="AlphaFoldDB" id="A0A397VK07"/>
<keyword evidence="3" id="KW-1185">Reference proteome</keyword>
<evidence type="ECO:0000256" key="1">
    <source>
        <dbReference type="SAM" id="Phobius"/>
    </source>
</evidence>
<sequence length="109" mass="12862">MENYAKDNTKEMVSKCVIECRLFILMRNGVFSEELTLFINDIIIYLTLIQLLIFLHLLIMLQHYYQVALSFSSKSGSLSQVRIMLSFHPFLFFFSFSFKLLTLYINSNI</sequence>
<accession>A0A397VK07</accession>
<name>A0A397VK07_9GLOM</name>
<keyword evidence="1" id="KW-0812">Transmembrane</keyword>
<organism evidence="2 3">
    <name type="scientific">Gigaspora rosea</name>
    <dbReference type="NCBI Taxonomy" id="44941"/>
    <lineage>
        <taxon>Eukaryota</taxon>
        <taxon>Fungi</taxon>
        <taxon>Fungi incertae sedis</taxon>
        <taxon>Mucoromycota</taxon>
        <taxon>Glomeromycotina</taxon>
        <taxon>Glomeromycetes</taxon>
        <taxon>Diversisporales</taxon>
        <taxon>Gigasporaceae</taxon>
        <taxon>Gigaspora</taxon>
    </lineage>
</organism>
<evidence type="ECO:0000313" key="3">
    <source>
        <dbReference type="Proteomes" id="UP000266673"/>
    </source>
</evidence>
<keyword evidence="1" id="KW-1133">Transmembrane helix</keyword>
<proteinExistence type="predicted"/>
<dbReference type="Proteomes" id="UP000266673">
    <property type="component" value="Unassembled WGS sequence"/>
</dbReference>